<dbReference type="VEuPathDB" id="FungiDB:PC110_g7604"/>
<evidence type="ECO:0000313" key="12">
    <source>
        <dbReference type="EMBL" id="RAW36111.1"/>
    </source>
</evidence>
<dbReference type="Pfam" id="PF16810">
    <property type="entry name" value="RXLR"/>
    <property type="match status" value="1"/>
</dbReference>
<keyword evidence="3 5" id="KW-0964">Secreted</keyword>
<dbReference type="EMBL" id="RCMI01000902">
    <property type="protein sequence ID" value="KAG2894837.1"/>
    <property type="molecule type" value="Genomic_DNA"/>
</dbReference>
<evidence type="ECO:0000256" key="4">
    <source>
        <dbReference type="ARBA" id="ARBA00022729"/>
    </source>
</evidence>
<dbReference type="GO" id="GO:0005576">
    <property type="term" value="C:extracellular region"/>
    <property type="evidence" value="ECO:0007669"/>
    <property type="project" value="UniProtKB-SubCell"/>
</dbReference>
<evidence type="ECO:0000313" key="9">
    <source>
        <dbReference type="EMBL" id="KAG2964669.1"/>
    </source>
</evidence>
<comment type="function">
    <text evidence="5">Effector that suppresses plant defense responses during pathogen infection.</text>
</comment>
<evidence type="ECO:0000313" key="13">
    <source>
        <dbReference type="Proteomes" id="UP000251314"/>
    </source>
</evidence>
<keyword evidence="13" id="KW-1185">Reference proteome</keyword>
<evidence type="ECO:0000256" key="3">
    <source>
        <dbReference type="ARBA" id="ARBA00022525"/>
    </source>
</evidence>
<evidence type="ECO:0000256" key="5">
    <source>
        <dbReference type="RuleBase" id="RU367124"/>
    </source>
</evidence>
<dbReference type="Proteomes" id="UP000251314">
    <property type="component" value="Unassembled WGS sequence"/>
</dbReference>
<dbReference type="AlphaFoldDB" id="A0A329SHR4"/>
<evidence type="ECO:0000313" key="6">
    <source>
        <dbReference type="EMBL" id="KAG2843905.1"/>
    </source>
</evidence>
<dbReference type="Proteomes" id="UP000688947">
    <property type="component" value="Unassembled WGS sequence"/>
</dbReference>
<dbReference type="EMBL" id="JAENGZ010001132">
    <property type="protein sequence ID" value="KAG6950425.1"/>
    <property type="molecule type" value="Genomic_DNA"/>
</dbReference>
<reference evidence="12 13" key="1">
    <citation type="submission" date="2018-01" db="EMBL/GenBank/DDBJ databases">
        <title>Draft genome of the strawberry crown rot pathogen Phytophthora cactorum.</title>
        <authorList>
            <person name="Armitage A.D."/>
            <person name="Lysoe E."/>
            <person name="Nellist C.F."/>
            <person name="Harrison R.J."/>
            <person name="Brurberg M.B."/>
        </authorList>
    </citation>
    <scope>NUCLEOTIDE SEQUENCE [LARGE SCALE GENOMIC DNA]</scope>
    <source>
        <strain evidence="12 13">10300</strain>
    </source>
</reference>
<organism evidence="12 13">
    <name type="scientific">Phytophthora cactorum</name>
    <dbReference type="NCBI Taxonomy" id="29920"/>
    <lineage>
        <taxon>Eukaryota</taxon>
        <taxon>Sar</taxon>
        <taxon>Stramenopiles</taxon>
        <taxon>Oomycota</taxon>
        <taxon>Peronosporomycetes</taxon>
        <taxon>Peronosporales</taxon>
        <taxon>Peronosporaceae</taxon>
        <taxon>Phytophthora</taxon>
    </lineage>
</organism>
<dbReference type="EMBL" id="MJFZ01000149">
    <property type="protein sequence ID" value="RAW36111.1"/>
    <property type="molecule type" value="Genomic_DNA"/>
</dbReference>
<comment type="caution">
    <text evidence="12">The sequence shown here is derived from an EMBL/GenBank/DDBJ whole genome shotgun (WGS) entry which is preliminary data.</text>
</comment>
<reference evidence="11" key="3">
    <citation type="submission" date="2021-01" db="EMBL/GenBank/DDBJ databases">
        <title>Phytophthora aleatoria, a newly-described species from Pinus radiata is distinct from Phytophthora cactorum isolates based on comparative genomics.</title>
        <authorList>
            <person name="Mcdougal R."/>
            <person name="Panda P."/>
            <person name="Williams N."/>
            <person name="Studholme D.J."/>
        </authorList>
    </citation>
    <scope>NUCLEOTIDE SEQUENCE</scope>
    <source>
        <strain evidence="11">NZFS 3830</strain>
    </source>
</reference>
<sequence>MRLSSFLVVVVATLLASCNAASTALRAGNLLPTTETSNQLRSSDIAKRYLRSRKTIDGDTQAEERATDIKRLWDWRYFTKSDLYKMLRNERFRLKMFDKWDDYTMEQIKLRIGEAKLTDERLVGMLVKYIQNYRVYLHNPPIKPQI</sequence>
<dbReference type="InterPro" id="IPR031825">
    <property type="entry name" value="RXLR"/>
</dbReference>
<dbReference type="EMBL" id="RCMV01001238">
    <property type="protein sequence ID" value="KAG3209596.1"/>
    <property type="molecule type" value="Genomic_DNA"/>
</dbReference>
<dbReference type="EMBL" id="RCMK01000885">
    <property type="protein sequence ID" value="KAG2908945.1"/>
    <property type="molecule type" value="Genomic_DNA"/>
</dbReference>
<feature type="signal peptide" evidence="5">
    <location>
        <begin position="1"/>
        <end position="20"/>
    </location>
</feature>
<evidence type="ECO:0000313" key="8">
    <source>
        <dbReference type="EMBL" id="KAG2908945.1"/>
    </source>
</evidence>
<comment type="subcellular location">
    <subcellularLocation>
        <location evidence="1 5">Secreted</location>
    </subcellularLocation>
</comment>
<accession>A0A329SHR4</accession>
<dbReference type="EMBL" id="RCML01001189">
    <property type="protein sequence ID" value="KAG2964669.1"/>
    <property type="molecule type" value="Genomic_DNA"/>
</dbReference>
<evidence type="ECO:0000256" key="2">
    <source>
        <dbReference type="ARBA" id="ARBA00010400"/>
    </source>
</evidence>
<dbReference type="Proteomes" id="UP000760860">
    <property type="component" value="Unassembled WGS sequence"/>
</dbReference>
<reference evidence="6" key="2">
    <citation type="submission" date="2018-10" db="EMBL/GenBank/DDBJ databases">
        <title>Effector identification in a new, highly contiguous assembly of the strawberry crown rot pathogen Phytophthora cactorum.</title>
        <authorList>
            <person name="Armitage A.D."/>
            <person name="Nellist C.F."/>
            <person name="Bates H."/>
            <person name="Vickerstaff R.J."/>
            <person name="Harrison R.J."/>
        </authorList>
    </citation>
    <scope>NUCLEOTIDE SEQUENCE</scope>
    <source>
        <strain evidence="6">15-7</strain>
        <strain evidence="7">4032</strain>
        <strain evidence="8">4040</strain>
        <strain evidence="9">P415</strain>
        <strain evidence="10">P421</strain>
    </source>
</reference>
<dbReference type="Proteomes" id="UP000735874">
    <property type="component" value="Unassembled WGS sequence"/>
</dbReference>
<gene>
    <name evidence="11" type="ORF">JG687_00014265</name>
    <name evidence="12" type="ORF">PC110_g7604</name>
    <name evidence="6" type="ORF">PC113_g18514</name>
    <name evidence="7" type="ORF">PC115_g18033</name>
    <name evidence="8" type="ORF">PC117_g19813</name>
    <name evidence="9" type="ORF">PC118_g20179</name>
    <name evidence="10" type="ORF">PC129_g19394</name>
</gene>
<dbReference type="PROSITE" id="PS51257">
    <property type="entry name" value="PROKAR_LIPOPROTEIN"/>
    <property type="match status" value="1"/>
</dbReference>
<evidence type="ECO:0000256" key="1">
    <source>
        <dbReference type="ARBA" id="ARBA00004613"/>
    </source>
</evidence>
<evidence type="ECO:0000313" key="7">
    <source>
        <dbReference type="EMBL" id="KAG2894837.1"/>
    </source>
</evidence>
<dbReference type="OrthoDB" id="94045at2759"/>
<protein>
    <recommendedName>
        <fullName evidence="5">RxLR effector protein</fullName>
    </recommendedName>
</protein>
<comment type="domain">
    <text evidence="5">The RxLR-dEER motif acts to carry the protein into the host cell cytoplasm through binding to cell surface phosphatidylinositol-3-phosphate.</text>
</comment>
<evidence type="ECO:0000313" key="11">
    <source>
        <dbReference type="EMBL" id="KAG6950425.1"/>
    </source>
</evidence>
<keyword evidence="4 5" id="KW-0732">Signal</keyword>
<name>A0A329SHR4_9STRA</name>
<proteinExistence type="inferred from homology"/>
<dbReference type="Proteomes" id="UP000774804">
    <property type="component" value="Unassembled WGS sequence"/>
</dbReference>
<feature type="chain" id="PRO_5040518970" description="RxLR effector protein" evidence="5">
    <location>
        <begin position="21"/>
        <end position="146"/>
    </location>
</feature>
<dbReference type="EMBL" id="RCMG01000875">
    <property type="protein sequence ID" value="KAG2843905.1"/>
    <property type="molecule type" value="Genomic_DNA"/>
</dbReference>
<evidence type="ECO:0000313" key="10">
    <source>
        <dbReference type="EMBL" id="KAG3209596.1"/>
    </source>
</evidence>
<comment type="similarity">
    <text evidence="2 5">Belongs to the RxLR effector family.</text>
</comment>
<dbReference type="Proteomes" id="UP000736787">
    <property type="component" value="Unassembled WGS sequence"/>
</dbReference>
<dbReference type="Proteomes" id="UP000697107">
    <property type="component" value="Unassembled WGS sequence"/>
</dbReference>